<accession>A0A1X9VNT5</accession>
<evidence type="ECO:0000256" key="2">
    <source>
        <dbReference type="ARBA" id="ARBA00022741"/>
    </source>
</evidence>
<organism evidence="6">
    <name type="scientific">Mimivirus AB-566-O17</name>
    <dbReference type="NCBI Taxonomy" id="1988039"/>
    <lineage>
        <taxon>Viruses</taxon>
        <taxon>Varidnaviria</taxon>
        <taxon>Bamfordvirae</taxon>
        <taxon>Nucleocytoviricota</taxon>
        <taxon>Megaviricetes</taxon>
        <taxon>Imitervirales</taxon>
        <taxon>Mimiviridae</taxon>
        <taxon>Megamimivirinae</taxon>
        <taxon>Mimivirus</taxon>
    </lineage>
</organism>
<dbReference type="PROSITE" id="PS00108">
    <property type="entry name" value="PROTEIN_KINASE_ST"/>
    <property type="match status" value="1"/>
</dbReference>
<dbReference type="EC" id="2.7.11.1" evidence="1"/>
<keyword evidence="2 4" id="KW-0547">Nucleotide-binding</keyword>
<gene>
    <name evidence="6" type="ORF">SAGO17_0076</name>
</gene>
<reference evidence="6" key="1">
    <citation type="journal article" date="2017" name="ISME J.">
        <title>Genomic exploration of individual giant ocean viruses.</title>
        <authorList>
            <person name="Wilson W.H."/>
            <person name="Gilg I.C."/>
            <person name="Moniruzzaman M."/>
            <person name="Field E.K."/>
            <person name="Koren S."/>
            <person name="LeCleir G.R."/>
            <person name="Martinez Martinez J."/>
            <person name="Poulton N.J."/>
            <person name="Swan B.K."/>
            <person name="Stepanauskas R."/>
            <person name="Wilhelm S.W."/>
        </authorList>
    </citation>
    <scope>NUCLEOTIDE SEQUENCE</scope>
</reference>
<keyword evidence="3 4" id="KW-0067">ATP-binding</keyword>
<dbReference type="InterPro" id="IPR000719">
    <property type="entry name" value="Prot_kinase_dom"/>
</dbReference>
<feature type="binding site" evidence="4">
    <location>
        <position position="36"/>
    </location>
    <ligand>
        <name>ATP</name>
        <dbReference type="ChEBI" id="CHEBI:30616"/>
    </ligand>
</feature>
<dbReference type="GO" id="GO:0005524">
    <property type="term" value="F:ATP binding"/>
    <property type="evidence" value="ECO:0007669"/>
    <property type="project" value="UniProtKB-UniRule"/>
</dbReference>
<dbReference type="InterPro" id="IPR017441">
    <property type="entry name" value="Protein_kinase_ATP_BS"/>
</dbReference>
<dbReference type="GO" id="GO:0004674">
    <property type="term" value="F:protein serine/threonine kinase activity"/>
    <property type="evidence" value="ECO:0007669"/>
    <property type="project" value="UniProtKB-EC"/>
</dbReference>
<dbReference type="Gene3D" id="1.10.510.10">
    <property type="entry name" value="Transferase(Phosphotransferase) domain 1"/>
    <property type="match status" value="1"/>
</dbReference>
<name>A0A1X9VNT5_9VIRU</name>
<evidence type="ECO:0000259" key="5">
    <source>
        <dbReference type="PROSITE" id="PS50011"/>
    </source>
</evidence>
<dbReference type="InterPro" id="IPR008271">
    <property type="entry name" value="Ser/Thr_kinase_AS"/>
</dbReference>
<sequence>MLELRDYDIIEPIGAGSFGNVYKCSHKRTGKLVAIKVPTDKENTEKLLVEESKVYSKIACPEKGVCNVTTITHKGQKLVVMDLLGESLSGLLDKHKKFGLKTVILIGIEMLKIMRYIHSKGYIHRDMKPDNFTIGYKDSSKIFCIDFGLSKSYLKRGEHIPEDTHSKFIGTARYASINAHKSVTQSRRDDLEALGYLLVFFYKGKLPWQGIQTKDKSKRLKMIRKKKESVSREDLCRGLPNEFKVYFEYVDSLGYSEKPKYSSLIKLFTDLFSSIGYTDKTLEWERDKCETE</sequence>
<dbReference type="Pfam" id="PF00069">
    <property type="entry name" value="Pkinase"/>
    <property type="match status" value="1"/>
</dbReference>
<evidence type="ECO:0000256" key="1">
    <source>
        <dbReference type="ARBA" id="ARBA00012513"/>
    </source>
</evidence>
<dbReference type="PROSITE" id="PS00107">
    <property type="entry name" value="PROTEIN_KINASE_ATP"/>
    <property type="match status" value="1"/>
</dbReference>
<dbReference type="InterPro" id="IPR011009">
    <property type="entry name" value="Kinase-like_dom_sf"/>
</dbReference>
<feature type="domain" description="Protein kinase" evidence="5">
    <location>
        <begin position="7"/>
        <end position="272"/>
    </location>
</feature>
<evidence type="ECO:0000313" key="6">
    <source>
        <dbReference type="EMBL" id="ARR74995.1"/>
    </source>
</evidence>
<evidence type="ECO:0000256" key="4">
    <source>
        <dbReference type="PROSITE-ProRule" id="PRU10141"/>
    </source>
</evidence>
<dbReference type="EMBL" id="KY565523">
    <property type="protein sequence ID" value="ARR74995.1"/>
    <property type="molecule type" value="Genomic_DNA"/>
</dbReference>
<evidence type="ECO:0000256" key="3">
    <source>
        <dbReference type="ARBA" id="ARBA00022840"/>
    </source>
</evidence>
<protein>
    <recommendedName>
        <fullName evidence="1">non-specific serine/threonine protein kinase</fullName>
        <ecNumber evidence="1">2.7.11.1</ecNumber>
    </recommendedName>
</protein>
<dbReference type="InterPro" id="IPR050235">
    <property type="entry name" value="CK1_Ser-Thr_kinase"/>
</dbReference>
<proteinExistence type="predicted"/>
<dbReference type="SUPFAM" id="SSF56112">
    <property type="entry name" value="Protein kinase-like (PK-like)"/>
    <property type="match status" value="1"/>
</dbReference>
<dbReference type="PROSITE" id="PS50011">
    <property type="entry name" value="PROTEIN_KINASE_DOM"/>
    <property type="match status" value="1"/>
</dbReference>
<dbReference type="SMART" id="SM00220">
    <property type="entry name" value="S_TKc"/>
    <property type="match status" value="1"/>
</dbReference>
<dbReference type="PANTHER" id="PTHR11909">
    <property type="entry name" value="CASEIN KINASE-RELATED"/>
    <property type="match status" value="1"/>
</dbReference>